<proteinExistence type="predicted"/>
<accession>A0AAE2ZUG0</accession>
<dbReference type="Proteomes" id="UP001196509">
    <property type="component" value="Unassembled WGS sequence"/>
</dbReference>
<gene>
    <name evidence="1" type="ORF">K1W69_26715</name>
</gene>
<dbReference type="EMBL" id="JAICBX010000009">
    <property type="protein sequence ID" value="MBW8640810.1"/>
    <property type="molecule type" value="Genomic_DNA"/>
</dbReference>
<organism evidence="1 2">
    <name type="scientific">Flavimaribacter sediminis</name>
    <dbReference type="NCBI Taxonomy" id="2865987"/>
    <lineage>
        <taxon>Bacteria</taxon>
        <taxon>Pseudomonadati</taxon>
        <taxon>Pseudomonadota</taxon>
        <taxon>Alphaproteobacteria</taxon>
        <taxon>Hyphomicrobiales</taxon>
        <taxon>Rhizobiaceae</taxon>
        <taxon>Flavimaribacter</taxon>
    </lineage>
</organism>
<dbReference type="AlphaFoldDB" id="A0AAE2ZUG0"/>
<sequence length="77" mass="8376">MSLARLILLFGAAAVTMAVVLPPMLEHAADRRLAGHAGIDYTTTSSIRKLHDYTVRRSVLQPYDDSVCIISKSGDCD</sequence>
<comment type="caution">
    <text evidence="1">The sequence shown here is derived from an EMBL/GenBank/DDBJ whole genome shotgun (WGS) entry which is preliminary data.</text>
</comment>
<keyword evidence="2" id="KW-1185">Reference proteome</keyword>
<reference evidence="1" key="1">
    <citation type="submission" date="2021-08" db="EMBL/GenBank/DDBJ databases">
        <title>Hoeflea bacterium WL0058 sp. nov., isolated from the sediment.</title>
        <authorList>
            <person name="Wang L."/>
            <person name="Zhang D."/>
        </authorList>
    </citation>
    <scope>NUCLEOTIDE SEQUENCE</scope>
    <source>
        <strain evidence="1">WL0058</strain>
    </source>
</reference>
<protein>
    <submittedName>
        <fullName evidence="1">Uncharacterized protein</fullName>
    </submittedName>
</protein>
<evidence type="ECO:0000313" key="2">
    <source>
        <dbReference type="Proteomes" id="UP001196509"/>
    </source>
</evidence>
<name>A0AAE2ZUG0_9HYPH</name>
<evidence type="ECO:0000313" key="1">
    <source>
        <dbReference type="EMBL" id="MBW8640810.1"/>
    </source>
</evidence>